<reference evidence="7" key="1">
    <citation type="submission" date="2023-08" db="EMBL/GenBank/DDBJ databases">
        <authorList>
            <person name="Chen Y."/>
            <person name="Shah S."/>
            <person name="Dougan E. K."/>
            <person name="Thang M."/>
            <person name="Chan C."/>
        </authorList>
    </citation>
    <scope>NUCLEOTIDE SEQUENCE</scope>
</reference>
<dbReference type="PANTHER" id="PTHR43343">
    <property type="entry name" value="PEPTIDASE S12"/>
    <property type="match status" value="1"/>
</dbReference>
<comment type="similarity">
    <text evidence="1">Belongs to the peptidase S1C family.</text>
</comment>
<proteinExistence type="inferred from homology"/>
<evidence type="ECO:0000256" key="3">
    <source>
        <dbReference type="ARBA" id="ARBA00022801"/>
    </source>
</evidence>
<dbReference type="PRINTS" id="PR00834">
    <property type="entry name" value="PROTEASES2C"/>
</dbReference>
<keyword evidence="5" id="KW-0472">Membrane</keyword>
<dbReference type="InterPro" id="IPR009003">
    <property type="entry name" value="Peptidase_S1_PA"/>
</dbReference>
<dbReference type="Pfam" id="PF17820">
    <property type="entry name" value="PDZ_6"/>
    <property type="match status" value="1"/>
</dbReference>
<feature type="region of interest" description="Disordered" evidence="4">
    <location>
        <begin position="313"/>
        <end position="339"/>
    </location>
</feature>
<accession>A0AA36IU17</accession>
<dbReference type="InterPro" id="IPR001940">
    <property type="entry name" value="Peptidase_S1C"/>
</dbReference>
<keyword evidence="2" id="KW-0645">Protease</keyword>
<dbReference type="InterPro" id="IPR051201">
    <property type="entry name" value="Chloro_Bact_Ser_Proteases"/>
</dbReference>
<feature type="domain" description="PDZ" evidence="6">
    <location>
        <begin position="665"/>
        <end position="720"/>
    </location>
</feature>
<name>A0AA36IU17_9DINO</name>
<evidence type="ECO:0000256" key="1">
    <source>
        <dbReference type="ARBA" id="ARBA00010541"/>
    </source>
</evidence>
<keyword evidence="5" id="KW-0812">Transmembrane</keyword>
<dbReference type="SMART" id="SM00228">
    <property type="entry name" value="PDZ"/>
    <property type="match status" value="1"/>
</dbReference>
<dbReference type="Proteomes" id="UP001178507">
    <property type="component" value="Unassembled WGS sequence"/>
</dbReference>
<dbReference type="GO" id="GO:0004252">
    <property type="term" value="F:serine-type endopeptidase activity"/>
    <property type="evidence" value="ECO:0007669"/>
    <property type="project" value="InterPro"/>
</dbReference>
<dbReference type="Gene3D" id="2.40.10.120">
    <property type="match status" value="1"/>
</dbReference>
<gene>
    <name evidence="7" type="ORF">EVOR1521_LOCUS18467</name>
</gene>
<dbReference type="GO" id="GO:0006508">
    <property type="term" value="P:proteolysis"/>
    <property type="evidence" value="ECO:0007669"/>
    <property type="project" value="UniProtKB-KW"/>
</dbReference>
<dbReference type="InterPro" id="IPR041489">
    <property type="entry name" value="PDZ_6"/>
</dbReference>
<evidence type="ECO:0000259" key="6">
    <source>
        <dbReference type="PROSITE" id="PS50106"/>
    </source>
</evidence>
<dbReference type="SUPFAM" id="SSF50156">
    <property type="entry name" value="PDZ domain-like"/>
    <property type="match status" value="1"/>
</dbReference>
<dbReference type="AlphaFoldDB" id="A0AA36IU17"/>
<sequence>MLHASPGNDGEREKVKEEDQGDYNALVGFGILVALFTALAIKVTAMVKETCEKRSRGEHASVRAMRGHNKMPAGDEEEDIGINYKEKIHYYRRWRRDQPPADDQGRQLVQIEEEVHNERWDIPDEELFFNKKDRIAHHTREDWKPVLTTDYGVRYHYSLNCPTLAAKRRWDAFDRQRLLAALQCLKRAVDQPWAASLWLWRMDGFGWAPLHAPIPVVPEWLITFMIAAFLVEVWPWTFVVDSLQPWAHGHAMALAPPWPPALGAPLTGATASAPSGGVALRRSAFRARPEELNLSLSLGLCLGASRGFRRGSSLPRRAVAPGATASPANVEPDTSADDLGSERLRRRAARWWRKLRGAQAEGRGRAGKALRRARAKSKDLWAEAKRRLQRLEGPRRLRMAGSSLRTAWKRVSLPQQVLTLVLALLLLVATCRLPRTHPALQVGAERALQAPLLQLLPEEEARLQVLQETSKGVFYVRGQPAPWLSEKESQGAFVPGGTCWLFDDTHVVTSLSNIDLARRGSLRLLLPDRSELPLRVLGVDEGSDLAVLELTPKAAARVKATPLALGSSASLRLGQEVLVLGREATLDMRVSRGVVYGQGQPLVLKKDHPIQSCIQTDAVMTSSNRGGPLLNSRGQVIGMAVAQTEDPRIGQSIPSDSLRKHVSSILASGRVSRPALGMFLAPDGFAEKLGVAKGGVVVEEVLPGSPAKKAGLRAGDIIISRGDLVIRRMDDLITALEPIQSGDHFSLTVLRQTILATLTTPLSASAVVKGPEKDGILKAQAALHGLQDRWASVAAKGAGGAKEALEVFSNVMYSTLTIKVPAGQSVGVDIEDRTITAVNSRKLGWNTGDTIKEINGKEPKDEEQLVNDVKAAKNEGRDLVFTVQRLSESPWVTLERSLTQVYANVDSDTVLLEPDQVSDMLRDLKNNINLAVDDIIPLTVVKEKLDAFTKAVDAFASA</sequence>
<keyword evidence="5" id="KW-1133">Transmembrane helix</keyword>
<evidence type="ECO:0000256" key="5">
    <source>
        <dbReference type="SAM" id="Phobius"/>
    </source>
</evidence>
<dbReference type="Pfam" id="PF13365">
    <property type="entry name" value="Trypsin_2"/>
    <property type="match status" value="1"/>
</dbReference>
<evidence type="ECO:0000313" key="7">
    <source>
        <dbReference type="EMBL" id="CAJ1393641.1"/>
    </source>
</evidence>
<organism evidence="7 8">
    <name type="scientific">Effrenium voratum</name>
    <dbReference type="NCBI Taxonomy" id="2562239"/>
    <lineage>
        <taxon>Eukaryota</taxon>
        <taxon>Sar</taxon>
        <taxon>Alveolata</taxon>
        <taxon>Dinophyceae</taxon>
        <taxon>Suessiales</taxon>
        <taxon>Symbiodiniaceae</taxon>
        <taxon>Effrenium</taxon>
    </lineage>
</organism>
<comment type="caution">
    <text evidence="7">The sequence shown here is derived from an EMBL/GenBank/DDBJ whole genome shotgun (WGS) entry which is preliminary data.</text>
</comment>
<dbReference type="Gene3D" id="2.30.42.10">
    <property type="match status" value="1"/>
</dbReference>
<keyword evidence="3" id="KW-0378">Hydrolase</keyword>
<keyword evidence="8" id="KW-1185">Reference proteome</keyword>
<evidence type="ECO:0000256" key="2">
    <source>
        <dbReference type="ARBA" id="ARBA00022670"/>
    </source>
</evidence>
<dbReference type="EMBL" id="CAUJNA010002613">
    <property type="protein sequence ID" value="CAJ1393641.1"/>
    <property type="molecule type" value="Genomic_DNA"/>
</dbReference>
<evidence type="ECO:0000256" key="4">
    <source>
        <dbReference type="SAM" id="MobiDB-lite"/>
    </source>
</evidence>
<feature type="transmembrane region" description="Helical" evidence="5">
    <location>
        <begin position="25"/>
        <end position="47"/>
    </location>
</feature>
<protein>
    <recommendedName>
        <fullName evidence="6">PDZ domain-containing protein</fullName>
    </recommendedName>
</protein>
<evidence type="ECO:0000313" key="8">
    <source>
        <dbReference type="Proteomes" id="UP001178507"/>
    </source>
</evidence>
<dbReference type="PROSITE" id="PS50106">
    <property type="entry name" value="PDZ"/>
    <property type="match status" value="1"/>
</dbReference>
<dbReference type="SUPFAM" id="SSF50494">
    <property type="entry name" value="Trypsin-like serine proteases"/>
    <property type="match status" value="1"/>
</dbReference>
<dbReference type="PANTHER" id="PTHR43343:SF3">
    <property type="entry name" value="PROTEASE DO-LIKE 8, CHLOROPLASTIC"/>
    <property type="match status" value="1"/>
</dbReference>
<dbReference type="InterPro" id="IPR036034">
    <property type="entry name" value="PDZ_sf"/>
</dbReference>
<dbReference type="InterPro" id="IPR001478">
    <property type="entry name" value="PDZ"/>
</dbReference>